<evidence type="ECO:0000313" key="3">
    <source>
        <dbReference type="Proteomes" id="UP000481621"/>
    </source>
</evidence>
<feature type="region of interest" description="Disordered" evidence="1">
    <location>
        <begin position="1"/>
        <end position="30"/>
    </location>
</feature>
<dbReference type="EMBL" id="JAAIUV010000023">
    <property type="protein sequence ID" value="NEX79819.1"/>
    <property type="molecule type" value="Genomic_DNA"/>
</dbReference>
<dbReference type="Proteomes" id="UP000481621">
    <property type="component" value="Unassembled WGS sequence"/>
</dbReference>
<name>A0A6B3TU63_9BACI</name>
<accession>A0A6B3TU63</accession>
<sequence>MENTNKQKNKNEVKQSDNEAVMDRVNQSYDKITQDVKEMLNESNNQLS</sequence>
<evidence type="ECO:0000256" key="1">
    <source>
        <dbReference type="SAM" id="MobiDB-lite"/>
    </source>
</evidence>
<evidence type="ECO:0000313" key="2">
    <source>
        <dbReference type="EMBL" id="NEX79819.1"/>
    </source>
</evidence>
<reference evidence="2" key="1">
    <citation type="submission" date="2020-02" db="EMBL/GenBank/DDBJ databases">
        <title>Bacillus sedimentmangrovi sp. nov., isolated from sediment of the mangrove ecosystem.</title>
        <authorList>
            <person name="Liu G."/>
        </authorList>
    </citation>
    <scope>NUCLEOTIDE SEQUENCE [LARGE SCALE GENOMIC DNA]</scope>
    <source>
        <strain evidence="2">SgZ-7</strain>
    </source>
</reference>
<comment type="caution">
    <text evidence="2">The sequence shown here is derived from an EMBL/GenBank/DDBJ whole genome shotgun (WGS) entry which is preliminary data.</text>
</comment>
<gene>
    <name evidence="2" type="ORF">G4Z05_13225</name>
</gene>
<proteinExistence type="predicted"/>
<keyword evidence="3" id="KW-1185">Reference proteome</keyword>
<dbReference type="AlphaFoldDB" id="A0A6B3TU63"/>
<dbReference type="RefSeq" id="WP_163252315.1">
    <property type="nucleotide sequence ID" value="NZ_JAAIUV010000023.1"/>
</dbReference>
<protein>
    <submittedName>
        <fullName evidence="2">Uncharacterized protein</fullName>
    </submittedName>
</protein>
<organism evidence="2 3">
    <name type="scientific">Neobacillus thermocopriae</name>
    <dbReference type="NCBI Taxonomy" id="1215031"/>
    <lineage>
        <taxon>Bacteria</taxon>
        <taxon>Bacillati</taxon>
        <taxon>Bacillota</taxon>
        <taxon>Bacilli</taxon>
        <taxon>Bacillales</taxon>
        <taxon>Bacillaceae</taxon>
        <taxon>Neobacillus</taxon>
    </lineage>
</organism>